<accession>A0A4D4N6I5</accession>
<evidence type="ECO:0000313" key="4">
    <source>
        <dbReference type="Proteomes" id="UP000299211"/>
    </source>
</evidence>
<evidence type="ECO:0000313" key="5">
    <source>
        <dbReference type="Proteomes" id="UP000302139"/>
    </source>
</evidence>
<comment type="caution">
    <text evidence="3">The sequence shown here is derived from an EMBL/GenBank/DDBJ whole genome shotgun (WGS) entry which is preliminary data.</text>
</comment>
<sequence>MTNMDDIGYVESPGFFSPAQREDAEPPGARRFYGKYRGSVVNNVDPLGTGRLLVSVPDVFGLFPTSWAMPCVPLGGLQSGMFVRPPQQAGVWVEFEGGNPDHPIWTGFFWGGRAETPATAGTLVPGSPVFLVETSGKSKIAVSDSPVTPMKGGGVLLQSPSASITVDSAGVTITAANISLNGLVDINNGALVVKTA</sequence>
<dbReference type="InterPro" id="IPR006531">
    <property type="entry name" value="Gp5/Vgr_OB"/>
</dbReference>
<protein>
    <submittedName>
        <fullName evidence="3">Baseplate assembly protein</fullName>
    </submittedName>
</protein>
<dbReference type="GeneID" id="41537559"/>
<dbReference type="Proteomes" id="UP000299211">
    <property type="component" value="Unassembled WGS sequence"/>
</dbReference>
<dbReference type="RefSeq" id="WP_010981827.1">
    <property type="nucleotide sequence ID" value="NZ_BAABTN010000037.1"/>
</dbReference>
<dbReference type="SUPFAM" id="SSF69255">
    <property type="entry name" value="gp5 N-terminal domain-like"/>
    <property type="match status" value="1"/>
</dbReference>
<dbReference type="AlphaFoldDB" id="A0A4D4N6I5"/>
<gene>
    <name evidence="2" type="ORF">SAV14893_091600</name>
    <name evidence="3" type="ORF">SAV31267_095180</name>
</gene>
<dbReference type="OMA" id="WTGCWYG"/>
<dbReference type="Pfam" id="PF04717">
    <property type="entry name" value="Phage_base_V"/>
    <property type="match status" value="1"/>
</dbReference>
<name>A0A4D4N6I5_STRAX</name>
<reference evidence="2 5" key="2">
    <citation type="submission" date="2019-04" db="EMBL/GenBank/DDBJ databases">
        <title>Draft genome sequences of Streptomyces avermitilis NBRC 14893.</title>
        <authorList>
            <person name="Komaki H."/>
            <person name="Tamura T."/>
            <person name="Hosoyama A."/>
        </authorList>
    </citation>
    <scope>NUCLEOTIDE SEQUENCE [LARGE SCALE GENOMIC DNA]</scope>
    <source>
        <strain evidence="2 5">NBRC 14893</strain>
    </source>
</reference>
<evidence type="ECO:0000313" key="2">
    <source>
        <dbReference type="EMBL" id="GDY69767.1"/>
    </source>
</evidence>
<proteinExistence type="predicted"/>
<organism evidence="3 4">
    <name type="scientific">Streptomyces avermitilis</name>
    <dbReference type="NCBI Taxonomy" id="33903"/>
    <lineage>
        <taxon>Bacteria</taxon>
        <taxon>Bacillati</taxon>
        <taxon>Actinomycetota</taxon>
        <taxon>Actinomycetes</taxon>
        <taxon>Kitasatosporales</taxon>
        <taxon>Streptomycetaceae</taxon>
        <taxon>Streptomyces</taxon>
    </lineage>
</organism>
<feature type="domain" description="Gp5/Type VI secretion system Vgr protein OB-fold" evidence="1">
    <location>
        <begin position="36"/>
        <end position="110"/>
    </location>
</feature>
<dbReference type="EMBL" id="BJHY01000002">
    <property type="protein sequence ID" value="GDY80033.1"/>
    <property type="molecule type" value="Genomic_DNA"/>
</dbReference>
<reference evidence="3 4" key="1">
    <citation type="submission" date="2019-04" db="EMBL/GenBank/DDBJ databases">
        <title>Draft genome sequences of Streptomyces avermitilis ATCC 31267.</title>
        <authorList>
            <person name="Komaki H."/>
            <person name="Tamura T."/>
            <person name="Hosoyama A."/>
        </authorList>
    </citation>
    <scope>NUCLEOTIDE SEQUENCE [LARGE SCALE GENOMIC DNA]</scope>
    <source>
        <strain evidence="3 4">ATCC 31267</strain>
    </source>
</reference>
<evidence type="ECO:0000259" key="1">
    <source>
        <dbReference type="Pfam" id="PF04717"/>
    </source>
</evidence>
<dbReference type="EMBL" id="BJHX01000002">
    <property type="protein sequence ID" value="GDY69767.1"/>
    <property type="molecule type" value="Genomic_DNA"/>
</dbReference>
<evidence type="ECO:0000313" key="3">
    <source>
        <dbReference type="EMBL" id="GDY80033.1"/>
    </source>
</evidence>
<dbReference type="Proteomes" id="UP000302139">
    <property type="component" value="Unassembled WGS sequence"/>
</dbReference>
<dbReference type="STRING" id="33903.AQJ43_29790"/>